<dbReference type="InterPro" id="IPR011990">
    <property type="entry name" value="TPR-like_helical_dom_sf"/>
</dbReference>
<comment type="subunit">
    <text evidence="14">Binds to mitochondrial small subunit 15S rRNA.</text>
</comment>
<feature type="compositionally biased region" description="Polar residues" evidence="16">
    <location>
        <begin position="1342"/>
        <end position="1352"/>
    </location>
</feature>
<dbReference type="GeneID" id="28978732"/>
<evidence type="ECO:0000256" key="16">
    <source>
        <dbReference type="SAM" id="MobiDB-lite"/>
    </source>
</evidence>
<feature type="compositionally biased region" description="Polar residues" evidence="16">
    <location>
        <begin position="1260"/>
        <end position="1274"/>
    </location>
</feature>
<dbReference type="OMA" id="VEWIAYT"/>
<proteinExistence type="inferred from homology"/>
<keyword evidence="8" id="KW-0560">Oxidoreductase</keyword>
<evidence type="ECO:0000256" key="11">
    <source>
        <dbReference type="ARBA" id="ARBA00023157"/>
    </source>
</evidence>
<protein>
    <submittedName>
        <fullName evidence="17">Uncharacterized protein</fullName>
    </submittedName>
</protein>
<keyword evidence="6" id="KW-0732">Signal</keyword>
<evidence type="ECO:0000313" key="18">
    <source>
        <dbReference type="Proteomes" id="UP000053890"/>
    </source>
</evidence>
<feature type="compositionally biased region" description="Acidic residues" evidence="16">
    <location>
        <begin position="390"/>
        <end position="408"/>
    </location>
</feature>
<sequence length="1468" mass="158895">MLSTRSVALLEVRLLARPVPSTRVVSTSQPPRHRSRPVETRSKQPQARPPRRPTSHAPLHHRKPSQVTPPELPRIFHTRTSWIARTLAQGHHIPRHLLLKLLDSRQIPPHHLAVWVDVLSRRDPIYALEQLGLLESATSGMPDIGRGVGGAAGPSSAAEVVCPDWLYLSLPGLVTEHAHVPYLASQLLSPHFARMREEHRGLFVARCVQHFLKVRHYVALRETIEWIAYSSPDDEAAITSSRSFERLLAALASERTSPYTLSTTPSHVLRPLVDLLLATMHARNVPRTHRTYLPLFTDKLIPRDSREATRLLIEMAQAGYAPSKDILRNVVGVMQRSGDFTSAAELHEEIRALQRARADARAWVERARSEDVPLDERGAEAAELQRREADLEEDVDEGSEGQGEEDDEAVLHGELKRVKELRLEGPTRSEAAAVVAKPPPYTLRYLPDDVDVDEPAPASVPPAPPPPPPDRPASTRLEYDPYATMRLVDPAFSRPYFDELVDYVKSTHRTISFPPPPFRFDGPAWTNLFRMAASQPDIPSDTLVAVVGAVESAASSNELAAATTRSTRAYRPPPPSLRIYTILLNALHRRGDDHAALDLWRSLDARQFQPDGHLLDAVVRLLCGLGRDESALRALEFFGVVKGRDDVVVIPQLTPSRAPRQRTLREGTVPLDVVPFNALLAHHNRTGAHARVHALWTSLERRYGVRPDSATLSIVLEAARYAGVAAGRATGWAASGLDDVALGGGFGGRRATTAAAGAAVDDRWDGRPAHKVAEEFVWREVLEGNWQDAHVRNPALQRGGASAAAASRAGKGAGGGLAGWLADKLGGGTGVDAPSSPLDDASSPSPSSSPTPDQDLARPLGWAPFATTLSPTPPRHPHLYPNDRVFRSLIQLVGTHSHLRDIPLILAWMRRLRVRPSRWTLCLAMAYVDGDAGIRPKQGDNWRRWLVGWLGAKAVPSETEIAMPSMYGVGPDFAYDAGNPVTPIGPGVSSLNDWWFRGPEYRALKPQDGAVTDLPAGGKIDIEIACHVAWTSYGVTPTDPDSELSACPDNYGAYHAGDPAGPLDDSLVSGCALAIADVDDISKTTMDNLAVFSVNHNCVRQKVTTFDVPERMPSCTGDKCVCAWLWLANNGTANFYMTAFDCRITDVDDSLARPILPVIDPVYCDPSNSTCELAVGAKRPLYAYNEPTNVVWEGNDARPGYHASWSFPHDGAQNDIFDLAAAPSTTSRASSSTTRQATSSAAATASKRVPHASASAVPFTITTTTSAHSQAEQHTTSTSSSTSALEQQHTTTTTTTTTSARTSSADSSSPLSSASNPTSAPSSSSSSPPRRTTSSSDDDTPFTISRSSSARKTSMRHGPAASAETPSTSARTGRSHAHAARPAIYKQHRHGSKHHHAHFHVHSHPLVDIVDAVNGTLAVSTPDAELADAAKLSLHLVERRAATSGCSRVVGSVVPIAFVLSFALCALL</sequence>
<feature type="region of interest" description="Disordered" evidence="16">
    <location>
        <begin position="366"/>
        <end position="411"/>
    </location>
</feature>
<gene>
    <name evidence="17" type="ORF">RHOBADRAFT_56307</name>
</gene>
<feature type="compositionally biased region" description="Low complexity" evidence="16">
    <location>
        <begin position="1359"/>
        <end position="1370"/>
    </location>
</feature>
<evidence type="ECO:0000313" key="17">
    <source>
        <dbReference type="EMBL" id="KPV71930.1"/>
    </source>
</evidence>
<keyword evidence="5" id="KW-0479">Metal-binding</keyword>
<evidence type="ECO:0000256" key="15">
    <source>
        <dbReference type="ARBA" id="ARBA00046340"/>
    </source>
</evidence>
<dbReference type="EMBL" id="KQ474090">
    <property type="protein sequence ID" value="KPV71930.1"/>
    <property type="molecule type" value="Genomic_DNA"/>
</dbReference>
<dbReference type="PANTHER" id="PTHR47936">
    <property type="entry name" value="PPR_LONG DOMAIN-CONTAINING PROTEIN"/>
    <property type="match status" value="1"/>
</dbReference>
<dbReference type="PANTHER" id="PTHR47936:SF1">
    <property type="entry name" value="PENTATRICOPEPTIDE REPEAT-CONTAINING PROTEIN GUN1, CHLOROPLASTIC"/>
    <property type="match status" value="1"/>
</dbReference>
<evidence type="ECO:0000256" key="4">
    <source>
        <dbReference type="ARBA" id="ARBA00022525"/>
    </source>
</evidence>
<organism evidence="17 18">
    <name type="scientific">Rhodotorula graminis (strain WP1)</name>
    <dbReference type="NCBI Taxonomy" id="578459"/>
    <lineage>
        <taxon>Eukaryota</taxon>
        <taxon>Fungi</taxon>
        <taxon>Dikarya</taxon>
        <taxon>Basidiomycota</taxon>
        <taxon>Pucciniomycotina</taxon>
        <taxon>Microbotryomycetes</taxon>
        <taxon>Sporidiobolales</taxon>
        <taxon>Sporidiobolaceae</taxon>
        <taxon>Rhodotorula</taxon>
    </lineage>
</organism>
<comment type="similarity">
    <text evidence="3">Belongs to the CCM1 family.</text>
</comment>
<evidence type="ECO:0000256" key="6">
    <source>
        <dbReference type="ARBA" id="ARBA00022729"/>
    </source>
</evidence>
<evidence type="ECO:0000256" key="1">
    <source>
        <dbReference type="ARBA" id="ARBA00001973"/>
    </source>
</evidence>
<dbReference type="GO" id="GO:0004497">
    <property type="term" value="F:monooxygenase activity"/>
    <property type="evidence" value="ECO:0007669"/>
    <property type="project" value="UniProtKB-KW"/>
</dbReference>
<evidence type="ECO:0000256" key="10">
    <source>
        <dbReference type="ARBA" id="ARBA00023033"/>
    </source>
</evidence>
<evidence type="ECO:0000256" key="13">
    <source>
        <dbReference type="ARBA" id="ARBA00044493"/>
    </source>
</evidence>
<dbReference type="GO" id="GO:0046872">
    <property type="term" value="F:metal ion binding"/>
    <property type="evidence" value="ECO:0007669"/>
    <property type="project" value="UniProtKB-KW"/>
</dbReference>
<keyword evidence="9" id="KW-0186">Copper</keyword>
<evidence type="ECO:0000256" key="3">
    <source>
        <dbReference type="ARBA" id="ARBA00006192"/>
    </source>
</evidence>
<feature type="compositionally biased region" description="Low complexity" evidence="16">
    <location>
        <begin position="1290"/>
        <end position="1335"/>
    </location>
</feature>
<name>A0A0P9IR79_RHOGW</name>
<dbReference type="OrthoDB" id="185373at2759"/>
<dbReference type="Gene3D" id="1.25.40.10">
    <property type="entry name" value="Tetratricopeptide repeat domain"/>
    <property type="match status" value="1"/>
</dbReference>
<keyword evidence="4" id="KW-0964">Secreted</keyword>
<evidence type="ECO:0000256" key="2">
    <source>
        <dbReference type="ARBA" id="ARBA00004613"/>
    </source>
</evidence>
<evidence type="ECO:0000256" key="8">
    <source>
        <dbReference type="ARBA" id="ARBA00023002"/>
    </source>
</evidence>
<evidence type="ECO:0000256" key="7">
    <source>
        <dbReference type="ARBA" id="ARBA00022737"/>
    </source>
</evidence>
<feature type="compositionally biased region" description="Basic and acidic residues" evidence="16">
    <location>
        <begin position="366"/>
        <end position="389"/>
    </location>
</feature>
<feature type="region of interest" description="Disordered" evidence="16">
    <location>
        <begin position="444"/>
        <end position="476"/>
    </location>
</feature>
<comment type="function">
    <text evidence="13">Regulates mitochondrial small subunit maturation by controlling 15S rRNA 5'-end processing. Localizes to the 5' precursor of the 15S rRNA in a position that is subsequently occupied by mS47 in the mature yeast mtSSU. Uses structure and sequence-specific RNA recognition, binding to a single-stranded region of the precursor and specifically recognizing bases -6 to -1. The exchange of Ccm1 for mS47 is coupled to the irreversible removal of precursor rRNA that is accompanied by conformational changes of the mitoribosomal proteins uS5m and mS26. These conformational changes signal completion of 5'-end rRNA processing through protection of the mature 5'-end of the 15S rRNA and stabilization of mS47. The removal of the 5' precursor together with the dissociation of Ccm1 may be catalyzed by the 5'-3' exoribonuclease Pet127. Involved in the specific removal of group I introns in mitochondrial encoded transcripts.</text>
</comment>
<dbReference type="Gene3D" id="2.70.50.70">
    <property type="match status" value="1"/>
</dbReference>
<dbReference type="STRING" id="578459.A0A0P9IR79"/>
<feature type="region of interest" description="Disordered" evidence="16">
    <location>
        <begin position="21"/>
        <end position="72"/>
    </location>
</feature>
<dbReference type="GO" id="GO:0005576">
    <property type="term" value="C:extracellular region"/>
    <property type="evidence" value="ECO:0007669"/>
    <property type="project" value="UniProtKB-SubCell"/>
</dbReference>
<comment type="similarity">
    <text evidence="15">Belongs to the polysaccharide monooxygenase AA14 family.</text>
</comment>
<comment type="cofactor">
    <cofactor evidence="1">
        <name>Cu(2+)</name>
        <dbReference type="ChEBI" id="CHEBI:29036"/>
    </cofactor>
</comment>
<comment type="subcellular location">
    <subcellularLocation>
        <location evidence="2">Secreted</location>
    </subcellularLocation>
</comment>
<evidence type="ECO:0000256" key="5">
    <source>
        <dbReference type="ARBA" id="ARBA00022723"/>
    </source>
</evidence>
<dbReference type="Pfam" id="PF22810">
    <property type="entry name" value="LPMO_AA14"/>
    <property type="match status" value="1"/>
</dbReference>
<feature type="region of interest" description="Disordered" evidence="16">
    <location>
        <begin position="828"/>
        <end position="859"/>
    </location>
</feature>
<evidence type="ECO:0000256" key="9">
    <source>
        <dbReference type="ARBA" id="ARBA00023008"/>
    </source>
</evidence>
<dbReference type="RefSeq" id="XP_018267979.1">
    <property type="nucleotide sequence ID" value="XM_018418285.1"/>
</dbReference>
<feature type="region of interest" description="Disordered" evidence="16">
    <location>
        <begin position="1223"/>
        <end position="1382"/>
    </location>
</feature>
<keyword evidence="10" id="KW-0503">Monooxygenase</keyword>
<feature type="compositionally biased region" description="Low complexity" evidence="16">
    <location>
        <begin position="1223"/>
        <end position="1246"/>
    </location>
</feature>
<reference evidence="17 18" key="1">
    <citation type="journal article" date="2015" name="Front. Microbiol.">
        <title>Genome sequence of the plant growth promoting endophytic yeast Rhodotorula graminis WP1.</title>
        <authorList>
            <person name="Firrincieli A."/>
            <person name="Otillar R."/>
            <person name="Salamov A."/>
            <person name="Schmutz J."/>
            <person name="Khan Z."/>
            <person name="Redman R.S."/>
            <person name="Fleck N.D."/>
            <person name="Lindquist E."/>
            <person name="Grigoriev I.V."/>
            <person name="Doty S.L."/>
        </authorList>
    </citation>
    <scope>NUCLEOTIDE SEQUENCE [LARGE SCALE GENOMIC DNA]</scope>
    <source>
        <strain evidence="17 18">WP1</strain>
    </source>
</reference>
<dbReference type="Proteomes" id="UP000053890">
    <property type="component" value="Unassembled WGS sequence"/>
</dbReference>
<feature type="compositionally biased region" description="Basic residues" evidence="16">
    <location>
        <begin position="49"/>
        <end position="64"/>
    </location>
</feature>
<dbReference type="InterPro" id="IPR054497">
    <property type="entry name" value="LPMO_AA14"/>
</dbReference>
<evidence type="ECO:0000256" key="12">
    <source>
        <dbReference type="ARBA" id="ARBA00023180"/>
    </source>
</evidence>
<keyword evidence="18" id="KW-1185">Reference proteome</keyword>
<feature type="compositionally biased region" description="Low complexity" evidence="16">
    <location>
        <begin position="832"/>
        <end position="853"/>
    </location>
</feature>
<keyword evidence="7" id="KW-0677">Repeat</keyword>
<evidence type="ECO:0000256" key="14">
    <source>
        <dbReference type="ARBA" id="ARBA00044511"/>
    </source>
</evidence>
<keyword evidence="11" id="KW-1015">Disulfide bond</keyword>
<feature type="compositionally biased region" description="Pro residues" evidence="16">
    <location>
        <begin position="458"/>
        <end position="471"/>
    </location>
</feature>
<accession>A0A0P9IR79</accession>
<keyword evidence="12" id="KW-0325">Glycoprotein</keyword>